<dbReference type="OMA" id="VSHAEEM"/>
<dbReference type="Proteomes" id="UP000054558">
    <property type="component" value="Unassembled WGS sequence"/>
</dbReference>
<accession>A0A1Y1HIG3</accession>
<dbReference type="Gene3D" id="1.25.40.280">
    <property type="entry name" value="alix/aip1 like domains"/>
    <property type="match status" value="1"/>
</dbReference>
<evidence type="ECO:0000313" key="9">
    <source>
        <dbReference type="Proteomes" id="UP000054558"/>
    </source>
</evidence>
<organism evidence="8 9">
    <name type="scientific">Klebsormidium nitens</name>
    <name type="common">Green alga</name>
    <name type="synonym">Ulothrix nitens</name>
    <dbReference type="NCBI Taxonomy" id="105231"/>
    <lineage>
        <taxon>Eukaryota</taxon>
        <taxon>Viridiplantae</taxon>
        <taxon>Streptophyta</taxon>
        <taxon>Klebsormidiophyceae</taxon>
        <taxon>Klebsormidiales</taxon>
        <taxon>Klebsormidiaceae</taxon>
        <taxon>Klebsormidium</taxon>
    </lineage>
</organism>
<feature type="coiled-coil region" evidence="5">
    <location>
        <begin position="564"/>
        <end position="591"/>
    </location>
</feature>
<evidence type="ECO:0000256" key="6">
    <source>
        <dbReference type="SAM" id="MobiDB-lite"/>
    </source>
</evidence>
<proteinExistence type="predicted"/>
<dbReference type="InterPro" id="IPR025304">
    <property type="entry name" value="ALIX_V_dom"/>
</dbReference>
<feature type="region of interest" description="Disordered" evidence="6">
    <location>
        <begin position="725"/>
        <end position="764"/>
    </location>
</feature>
<dbReference type="EMBL" id="DF236959">
    <property type="protein sequence ID" value="GAQ78280.1"/>
    <property type="molecule type" value="Genomic_DNA"/>
</dbReference>
<evidence type="ECO:0000256" key="3">
    <source>
        <dbReference type="ARBA" id="ARBA00022490"/>
    </source>
</evidence>
<dbReference type="GO" id="GO:0043328">
    <property type="term" value="P:protein transport to vacuole involved in ubiquitin-dependent protein catabolic process via the multivesicular body sorting pathway"/>
    <property type="evidence" value="ECO:0000318"/>
    <property type="project" value="GO_Central"/>
</dbReference>
<evidence type="ECO:0000256" key="2">
    <source>
        <dbReference type="ARBA" id="ARBA00004496"/>
    </source>
</evidence>
<dbReference type="PANTHER" id="PTHR23030:SF30">
    <property type="entry name" value="TYROSINE-PROTEIN PHOSPHATASE NON-RECEPTOR TYPE 23"/>
    <property type="match status" value="1"/>
</dbReference>
<dbReference type="CDD" id="cd09246">
    <property type="entry name" value="BRO1_Alix_like_1"/>
    <property type="match status" value="1"/>
</dbReference>
<evidence type="ECO:0000256" key="1">
    <source>
        <dbReference type="ARBA" id="ARBA00004177"/>
    </source>
</evidence>
<protein>
    <submittedName>
        <fullName evidence="8">Endosomal targeting BRO1-like domain-containing protein</fullName>
    </submittedName>
</protein>
<feature type="coiled-coil region" evidence="5">
    <location>
        <begin position="434"/>
        <end position="475"/>
    </location>
</feature>
<keyword evidence="9" id="KW-1185">Reference proteome</keyword>
<dbReference type="AlphaFoldDB" id="A0A1Y1HIG3"/>
<evidence type="ECO:0000313" key="8">
    <source>
        <dbReference type="EMBL" id="GAQ78280.1"/>
    </source>
</evidence>
<dbReference type="PROSITE" id="PS51180">
    <property type="entry name" value="BRO1"/>
    <property type="match status" value="1"/>
</dbReference>
<dbReference type="PANTHER" id="PTHR23030">
    <property type="entry name" value="PCD6 INTERACTING PROTEIN-RELATED"/>
    <property type="match status" value="1"/>
</dbReference>
<dbReference type="InterPro" id="IPR038499">
    <property type="entry name" value="BRO1_sf"/>
</dbReference>
<dbReference type="GO" id="GO:0005768">
    <property type="term" value="C:endosome"/>
    <property type="evidence" value="ECO:0000318"/>
    <property type="project" value="GO_Central"/>
</dbReference>
<dbReference type="STRING" id="105231.A0A1Y1HIG3"/>
<comment type="subcellular location">
    <subcellularLocation>
        <location evidence="2">Cytoplasm</location>
    </subcellularLocation>
    <subcellularLocation>
        <location evidence="1">Endosome</location>
    </subcellularLocation>
</comment>
<name>A0A1Y1HIG3_KLENI</name>
<keyword evidence="5" id="KW-0175">Coiled coil</keyword>
<evidence type="ECO:0000256" key="5">
    <source>
        <dbReference type="SAM" id="Coils"/>
    </source>
</evidence>
<keyword evidence="4" id="KW-0967">Endosome</keyword>
<dbReference type="Pfam" id="PF13949">
    <property type="entry name" value="ALIX_LYPXL_bnd"/>
    <property type="match status" value="1"/>
</dbReference>
<keyword evidence="3" id="KW-0963">Cytoplasm</keyword>
<dbReference type="Gene3D" id="1.20.120.560">
    <property type="entry name" value="alix/aip1 in complex with the ypdl late domain"/>
    <property type="match status" value="1"/>
</dbReference>
<dbReference type="OrthoDB" id="64867at2759"/>
<dbReference type="Pfam" id="PF03097">
    <property type="entry name" value="BRO1"/>
    <property type="match status" value="1"/>
</dbReference>
<feature type="domain" description="BRO1" evidence="7">
    <location>
        <begin position="10"/>
        <end position="409"/>
    </location>
</feature>
<reference evidence="8 9" key="1">
    <citation type="journal article" date="2014" name="Nat. Commun.">
        <title>Klebsormidium flaccidum genome reveals primary factors for plant terrestrial adaptation.</title>
        <authorList>
            <person name="Hori K."/>
            <person name="Maruyama F."/>
            <person name="Fujisawa T."/>
            <person name="Togashi T."/>
            <person name="Yamamoto N."/>
            <person name="Seo M."/>
            <person name="Sato S."/>
            <person name="Yamada T."/>
            <person name="Mori H."/>
            <person name="Tajima N."/>
            <person name="Moriyama T."/>
            <person name="Ikeuchi M."/>
            <person name="Watanabe M."/>
            <person name="Wada H."/>
            <person name="Kobayashi K."/>
            <person name="Saito M."/>
            <person name="Masuda T."/>
            <person name="Sasaki-Sekimoto Y."/>
            <person name="Mashiguchi K."/>
            <person name="Awai K."/>
            <person name="Shimojima M."/>
            <person name="Masuda S."/>
            <person name="Iwai M."/>
            <person name="Nobusawa T."/>
            <person name="Narise T."/>
            <person name="Kondo S."/>
            <person name="Saito H."/>
            <person name="Sato R."/>
            <person name="Murakawa M."/>
            <person name="Ihara Y."/>
            <person name="Oshima-Yamada Y."/>
            <person name="Ohtaka K."/>
            <person name="Satoh M."/>
            <person name="Sonobe K."/>
            <person name="Ishii M."/>
            <person name="Ohtani R."/>
            <person name="Kanamori-Sato M."/>
            <person name="Honoki R."/>
            <person name="Miyazaki D."/>
            <person name="Mochizuki H."/>
            <person name="Umetsu J."/>
            <person name="Higashi K."/>
            <person name="Shibata D."/>
            <person name="Kamiya Y."/>
            <person name="Sato N."/>
            <person name="Nakamura Y."/>
            <person name="Tabata S."/>
            <person name="Ida S."/>
            <person name="Kurokawa K."/>
            <person name="Ohta H."/>
        </authorList>
    </citation>
    <scope>NUCLEOTIDE SEQUENCE [LARGE SCALE GENOMIC DNA]</scope>
    <source>
        <strain evidence="8 9">NIES-2285</strain>
    </source>
</reference>
<dbReference type="Gene3D" id="1.20.140.50">
    <property type="entry name" value="alix/aip1 like domains"/>
    <property type="match status" value="1"/>
</dbReference>
<evidence type="ECO:0000259" key="7">
    <source>
        <dbReference type="PROSITE" id="PS51180"/>
    </source>
</evidence>
<sequence>MAASSVSINVMLAIHGKKTQAFDLYKPLRNYIVHHYSEREAQDAEDDLRAVQEMRLQVVAAQDALEARRDLLQKYFRALTVMESRFPISTEREHVNTVTFTWWDAFKNARKASQQNIHFEKAAIMFNLGAVQSQLGLNAERSTANGLKQACNCFQAAAGAYAYLRDNVAMKANPDLATPDISIECAGMLERLMLAQAQECFFEKVTAENKSSTLCARIAKQVGLFYEEAYAALVLPPLNQHFDKSWVSHVQLKAAQFHGEALYRVSLDLHAAEEIDKEIARLKAATTILADAKKQSKGVTGPLMDAVTKLELNVTRNLERANKENDRVYLMRVPHNDSLPAIQATPLVKSMNLDDALDPNKEKMFTGLVPDSSAKALSRYTEMVDDIIRTHNNKLQQESDVTRVRLKEMDLPDVLLALDGNIQLPEQLRDDVEAVQVEGATAALEQELQHLRELRKENERLLAETEGLLEKEERDDGQVRAQFGTRWTRPQSSSLTKNLKDRANGFASNLKQAGESDARIEKTIKDLEPLLSILKVQPIEAAIPPLAKPIVSVHGNEDQVAHGLRQLLNELEKVGSQRAGLEDALKSMKQKDNILPRLMTYSGSYEELFKKELAKYDAITADVQSNVARQEELLKLIKDQNDLFVQAFQLAEYRGARDKVVDQISRAAAKYRELRENMNEGVKFYITLQDAITALKQQCGDFVMTRDIQLSEMLEDLQRQVTSMTISGGNKPAGPGGYPSPYGAQPGPPQESAASNRPPPPAAAAALGGAATWAVRVCTVVVRRGRPGAAAQPRAAAYATTPPKRATPSWRGTAAFVPAVAAVPLPPLPAVGLWSVPVLPPPFAAPRTPFPRAPDRATVVWALDAPPLRRSVLYSRPTGVGVRVRRAATSVATATRPPRVPAMAGVWLPTAGAAEPASAAAAVWPAATVLCARRISLA</sequence>
<dbReference type="InterPro" id="IPR004328">
    <property type="entry name" value="BRO1_dom"/>
</dbReference>
<evidence type="ECO:0000256" key="4">
    <source>
        <dbReference type="ARBA" id="ARBA00022753"/>
    </source>
</evidence>
<dbReference type="SMART" id="SM01041">
    <property type="entry name" value="BRO1"/>
    <property type="match status" value="1"/>
</dbReference>
<gene>
    <name evidence="8" type="ORF">KFL_000100450</name>
</gene>